<feature type="domain" description="AB hydrolase-1" evidence="1">
    <location>
        <begin position="22"/>
        <end position="257"/>
    </location>
</feature>
<gene>
    <name evidence="2" type="ORF">AA15669_1143</name>
</gene>
<dbReference type="InterPro" id="IPR029058">
    <property type="entry name" value="AB_hydrolase_fold"/>
</dbReference>
<evidence type="ECO:0000313" key="3">
    <source>
        <dbReference type="Proteomes" id="UP001062901"/>
    </source>
</evidence>
<comment type="caution">
    <text evidence="2">The sequence shown here is derived from an EMBL/GenBank/DDBJ whole genome shotgun (WGS) entry which is preliminary data.</text>
</comment>
<dbReference type="PANTHER" id="PTHR43433:SF4">
    <property type="entry name" value="NON-HEME CHLOROPEROXIDASE-RELATED"/>
    <property type="match status" value="1"/>
</dbReference>
<dbReference type="Pfam" id="PF00561">
    <property type="entry name" value="Abhydrolase_1"/>
    <property type="match status" value="1"/>
</dbReference>
<reference evidence="2" key="1">
    <citation type="submission" date="2013-04" db="EMBL/GenBank/DDBJ databases">
        <title>The genome sequencing project of 58 acetic acid bacteria.</title>
        <authorList>
            <person name="Okamoto-Kainuma A."/>
            <person name="Ishikawa M."/>
            <person name="Umino S."/>
            <person name="Koizumi Y."/>
            <person name="Shiwa Y."/>
            <person name="Yoshikawa H."/>
            <person name="Matsutani M."/>
            <person name="Matsushita K."/>
        </authorList>
    </citation>
    <scope>NUCLEOTIDE SEQUENCE</scope>
    <source>
        <strain evidence="2">DSM 15669</strain>
    </source>
</reference>
<sequence>MPFIQSSDGTALHVRDMGKGRPVILIHGWPLNEDMWSFQVPALIEAGYRVITYDRRGFGRSDHPASGYEYNQLTDDLACIIDQLDLTNVTLVGFSMGGGEVARFNARHGDERIAQLVFLGAVPPFLLKTADNPEGIENDVVEDIKTQIRLDRFDFLRQFAPNFYGHKESGDNVSAGLLDWTFLMACQASPVATLQCVDAWSKTDFRQDLTTVKRPCLIIHGAADETVPVALSGRRTAKALPHAHFKEYEGAGHGLFATFAHKLNQDLISFLKTSSAE</sequence>
<organism evidence="2 3">
    <name type="scientific">Saccharibacter floricola DSM 15669</name>
    <dbReference type="NCBI Taxonomy" id="1123227"/>
    <lineage>
        <taxon>Bacteria</taxon>
        <taxon>Pseudomonadati</taxon>
        <taxon>Pseudomonadota</taxon>
        <taxon>Alphaproteobacteria</taxon>
        <taxon>Acetobacterales</taxon>
        <taxon>Acetobacteraceae</taxon>
        <taxon>Saccharibacter</taxon>
    </lineage>
</organism>
<accession>A0ABQ0NYV9</accession>
<dbReference type="InterPro" id="IPR050471">
    <property type="entry name" value="AB_hydrolase"/>
</dbReference>
<proteinExistence type="predicted"/>
<dbReference type="EMBL" id="BAQD01000015">
    <property type="protein sequence ID" value="GBQ06908.1"/>
    <property type="molecule type" value="Genomic_DNA"/>
</dbReference>
<dbReference type="SUPFAM" id="SSF53474">
    <property type="entry name" value="alpha/beta-Hydrolases"/>
    <property type="match status" value="1"/>
</dbReference>
<dbReference type="Proteomes" id="UP001062901">
    <property type="component" value="Unassembled WGS sequence"/>
</dbReference>
<dbReference type="PRINTS" id="PR00111">
    <property type="entry name" value="ABHYDROLASE"/>
</dbReference>
<evidence type="ECO:0000313" key="2">
    <source>
        <dbReference type="EMBL" id="GBQ06908.1"/>
    </source>
</evidence>
<dbReference type="PANTHER" id="PTHR43433">
    <property type="entry name" value="HYDROLASE, ALPHA/BETA FOLD FAMILY PROTEIN"/>
    <property type="match status" value="1"/>
</dbReference>
<dbReference type="InterPro" id="IPR000073">
    <property type="entry name" value="AB_hydrolase_1"/>
</dbReference>
<dbReference type="PRINTS" id="PR00412">
    <property type="entry name" value="EPOXHYDRLASE"/>
</dbReference>
<dbReference type="InterPro" id="IPR000639">
    <property type="entry name" value="Epox_hydrolase-like"/>
</dbReference>
<keyword evidence="3" id="KW-1185">Reference proteome</keyword>
<protein>
    <submittedName>
        <fullName evidence="2">Non-heme chloroperoxidase</fullName>
    </submittedName>
</protein>
<dbReference type="Gene3D" id="3.40.50.1820">
    <property type="entry name" value="alpha/beta hydrolase"/>
    <property type="match status" value="1"/>
</dbReference>
<name>A0ABQ0NYV9_9PROT</name>
<evidence type="ECO:0000259" key="1">
    <source>
        <dbReference type="Pfam" id="PF00561"/>
    </source>
</evidence>
<dbReference type="RefSeq" id="WP_018979128.1">
    <property type="nucleotide sequence ID" value="NZ_BAQD01000015.1"/>
</dbReference>